<accession>A0A1H3Q942</accession>
<feature type="compositionally biased region" description="Low complexity" evidence="1">
    <location>
        <begin position="105"/>
        <end position="127"/>
    </location>
</feature>
<dbReference type="Proteomes" id="UP000198921">
    <property type="component" value="Unassembled WGS sequence"/>
</dbReference>
<dbReference type="SUPFAM" id="SSF53474">
    <property type="entry name" value="alpha/beta-Hydrolases"/>
    <property type="match status" value="1"/>
</dbReference>
<dbReference type="Gene3D" id="3.40.50.1820">
    <property type="entry name" value="alpha/beta hydrolase"/>
    <property type="match status" value="1"/>
</dbReference>
<dbReference type="RefSeq" id="WP_091161527.1">
    <property type="nucleotide sequence ID" value="NZ_FNOT01000020.1"/>
</dbReference>
<feature type="compositionally biased region" description="Low complexity" evidence="1">
    <location>
        <begin position="134"/>
        <end position="145"/>
    </location>
</feature>
<dbReference type="EMBL" id="FNOT01000020">
    <property type="protein sequence ID" value="SDZ09535.1"/>
    <property type="molecule type" value="Genomic_DNA"/>
</dbReference>
<dbReference type="AlphaFoldDB" id="A0A1H3Q942"/>
<protein>
    <recommendedName>
        <fullName evidence="5">Esterase</fullName>
    </recommendedName>
</protein>
<evidence type="ECO:0008006" key="5">
    <source>
        <dbReference type="Google" id="ProtNLM"/>
    </source>
</evidence>
<dbReference type="STRING" id="1137993.SAMN05660209_04655"/>
<evidence type="ECO:0000313" key="4">
    <source>
        <dbReference type="Proteomes" id="UP000198921"/>
    </source>
</evidence>
<organism evidence="3 4">
    <name type="scientific">Geodermatophilus africanus</name>
    <dbReference type="NCBI Taxonomy" id="1137993"/>
    <lineage>
        <taxon>Bacteria</taxon>
        <taxon>Bacillati</taxon>
        <taxon>Actinomycetota</taxon>
        <taxon>Actinomycetes</taxon>
        <taxon>Geodermatophilales</taxon>
        <taxon>Geodermatophilaceae</taxon>
        <taxon>Geodermatophilus</taxon>
    </lineage>
</organism>
<evidence type="ECO:0000313" key="3">
    <source>
        <dbReference type="EMBL" id="SDZ09535.1"/>
    </source>
</evidence>
<sequence length="399" mass="39276">MRSSLSTAGRRASVLAAAALVSLTTAACGPADLQVGTAGAAGQAASSQAATDRPLAIGDAATAPSAAVPTPALTSAAPAPTTPAQTQPQAPVAQPTESQVEAVDEQQAAVPAEAAPGAPQAAAPAAPGRWSRDSSSGRSAGTSAAAPAPVAGAAAAPAAAGTSTGGSGGTFTDQARRSFTAGNGQAGNYLLYAAGVDPTKPVGLVVYVDGTGEYGVDNPTASYALGGSSGLVATSRARNMITLAVESPNQSCECWHTGDTSAYADFLAGLIENQLGKYPVSELWLSGFSSGAQEITRFLVPRHPELMRLGGGWVVFGGGGPPADGGSAVTAARMAGVRGHWFTGTADTSVPLTASWGAQAGERFYAGRGVVTSSEYPAGVGHALDGRLGRTVGQLIDAS</sequence>
<keyword evidence="2" id="KW-0732">Signal</keyword>
<feature type="region of interest" description="Disordered" evidence="1">
    <location>
        <begin position="67"/>
        <end position="145"/>
    </location>
</feature>
<name>A0A1H3Q942_9ACTN</name>
<dbReference type="PROSITE" id="PS51257">
    <property type="entry name" value="PROKAR_LIPOPROTEIN"/>
    <property type="match status" value="1"/>
</dbReference>
<keyword evidence="4" id="KW-1185">Reference proteome</keyword>
<reference evidence="4" key="1">
    <citation type="submission" date="2016-10" db="EMBL/GenBank/DDBJ databases">
        <authorList>
            <person name="Varghese N."/>
            <person name="Submissions S."/>
        </authorList>
    </citation>
    <scope>NUCLEOTIDE SEQUENCE [LARGE SCALE GENOMIC DNA]</scope>
    <source>
        <strain evidence="4">DSM 45422</strain>
    </source>
</reference>
<gene>
    <name evidence="3" type="ORF">SAMN05660209_04655</name>
</gene>
<dbReference type="InterPro" id="IPR029058">
    <property type="entry name" value="AB_hydrolase_fold"/>
</dbReference>
<proteinExistence type="predicted"/>
<evidence type="ECO:0000256" key="2">
    <source>
        <dbReference type="SAM" id="SignalP"/>
    </source>
</evidence>
<feature type="compositionally biased region" description="Low complexity" evidence="1">
    <location>
        <begin position="67"/>
        <end position="96"/>
    </location>
</feature>
<feature type="signal peptide" evidence="2">
    <location>
        <begin position="1"/>
        <end position="27"/>
    </location>
</feature>
<evidence type="ECO:0000256" key="1">
    <source>
        <dbReference type="SAM" id="MobiDB-lite"/>
    </source>
</evidence>
<feature type="chain" id="PRO_5038623089" description="Esterase" evidence="2">
    <location>
        <begin position="28"/>
        <end position="399"/>
    </location>
</feature>